<name>A0A4U5N1D7_STECR</name>
<evidence type="ECO:0000313" key="1">
    <source>
        <dbReference type="EMBL" id="TKR76081.1"/>
    </source>
</evidence>
<reference evidence="1 2" key="1">
    <citation type="journal article" date="2015" name="Genome Biol.">
        <title>Comparative genomics of Steinernema reveals deeply conserved gene regulatory networks.</title>
        <authorList>
            <person name="Dillman A.R."/>
            <person name="Macchietto M."/>
            <person name="Porter C.F."/>
            <person name="Rogers A."/>
            <person name="Williams B."/>
            <person name="Antoshechkin I."/>
            <person name="Lee M.M."/>
            <person name="Goodwin Z."/>
            <person name="Lu X."/>
            <person name="Lewis E.E."/>
            <person name="Goodrich-Blair H."/>
            <person name="Stock S.P."/>
            <person name="Adams B.J."/>
            <person name="Sternberg P.W."/>
            <person name="Mortazavi A."/>
        </authorList>
    </citation>
    <scope>NUCLEOTIDE SEQUENCE [LARGE SCALE GENOMIC DNA]</scope>
    <source>
        <strain evidence="1 2">ALL</strain>
    </source>
</reference>
<dbReference type="EMBL" id="AZBU02000005">
    <property type="protein sequence ID" value="TKR76081.1"/>
    <property type="molecule type" value="Genomic_DNA"/>
</dbReference>
<gene>
    <name evidence="1" type="ORF">L596_017277</name>
</gene>
<keyword evidence="2" id="KW-1185">Reference proteome</keyword>
<proteinExistence type="predicted"/>
<comment type="caution">
    <text evidence="1">The sequence shown here is derived from an EMBL/GenBank/DDBJ whole genome shotgun (WGS) entry which is preliminary data.</text>
</comment>
<organism evidence="1 2">
    <name type="scientific">Steinernema carpocapsae</name>
    <name type="common">Entomopathogenic nematode</name>
    <dbReference type="NCBI Taxonomy" id="34508"/>
    <lineage>
        <taxon>Eukaryota</taxon>
        <taxon>Metazoa</taxon>
        <taxon>Ecdysozoa</taxon>
        <taxon>Nematoda</taxon>
        <taxon>Chromadorea</taxon>
        <taxon>Rhabditida</taxon>
        <taxon>Tylenchina</taxon>
        <taxon>Panagrolaimomorpha</taxon>
        <taxon>Strongyloidoidea</taxon>
        <taxon>Steinernematidae</taxon>
        <taxon>Steinernema</taxon>
    </lineage>
</organism>
<accession>A0A4U5N1D7</accession>
<evidence type="ECO:0000313" key="2">
    <source>
        <dbReference type="Proteomes" id="UP000298663"/>
    </source>
</evidence>
<protein>
    <submittedName>
        <fullName evidence="1">Uncharacterized protein</fullName>
    </submittedName>
</protein>
<dbReference type="Proteomes" id="UP000298663">
    <property type="component" value="Unassembled WGS sequence"/>
</dbReference>
<sequence length="284" mass="33317">MDLLPIEFYEDLLSSYFNYTFSQSYLDLSGTFGHCAEEFKKKGSRKCVNIKNGAIDAIDYYDIFWKPKQPESVVQASQFRLNKVVKFYGRENSNSAIDEKLKKQLKKFLLERGMLCLVLESTKLNQAWIELFSSWRSLNFVFIDALNDSVYTLLQKLLDQEQLHYLYLHCAIPSSKETNLICEFLEQPQLLNVVFTKTYQEEVKSAVISRWKENMEQFAGKFVEWHGFQKLHDGSFRGLKRRCASFVQYQKENLIVEYLNADATDETTEEEFMKNVTRSGLFFA</sequence>
<dbReference type="AlphaFoldDB" id="A0A4U5N1D7"/>
<reference evidence="1 2" key="2">
    <citation type="journal article" date="2019" name="G3 (Bethesda)">
        <title>Hybrid Assembly of the Genome of the Entomopathogenic Nematode Steinernema carpocapsae Identifies the X-Chromosome.</title>
        <authorList>
            <person name="Serra L."/>
            <person name="Macchietto M."/>
            <person name="Macias-Munoz A."/>
            <person name="McGill C.J."/>
            <person name="Rodriguez I.M."/>
            <person name="Rodriguez B."/>
            <person name="Murad R."/>
            <person name="Mortazavi A."/>
        </authorList>
    </citation>
    <scope>NUCLEOTIDE SEQUENCE [LARGE SCALE GENOMIC DNA]</scope>
    <source>
        <strain evidence="1 2">ALL</strain>
    </source>
</reference>